<dbReference type="AlphaFoldDB" id="A0A940MX57"/>
<dbReference type="EMBL" id="JAGISH010000013">
    <property type="protein sequence ID" value="MBP0484499.1"/>
    <property type="molecule type" value="Genomic_DNA"/>
</dbReference>
<gene>
    <name evidence="2" type="ORF">J5474_18670</name>
</gene>
<protein>
    <submittedName>
        <fullName evidence="2">Uncharacterized protein</fullName>
    </submittedName>
</protein>
<reference evidence="2" key="1">
    <citation type="submission" date="2021-03" db="EMBL/GenBank/DDBJ databases">
        <title>Sagittula salina sp. nov. strain M10.9X isolated from the marine waste.</title>
        <authorList>
            <person name="Satari L."/>
            <person name="Molina-Menor E."/>
            <person name="Vidal-Verdu A."/>
            <person name="Pascual J."/>
            <person name="Pereto J."/>
            <person name="Porcar M."/>
        </authorList>
    </citation>
    <scope>NUCLEOTIDE SEQUENCE</scope>
    <source>
        <strain evidence="2">M10.9X</strain>
    </source>
</reference>
<name>A0A940MX57_9RHOB</name>
<evidence type="ECO:0000313" key="2">
    <source>
        <dbReference type="EMBL" id="MBP0484499.1"/>
    </source>
</evidence>
<evidence type="ECO:0000313" key="3">
    <source>
        <dbReference type="Proteomes" id="UP000675940"/>
    </source>
</evidence>
<organism evidence="2 3">
    <name type="scientific">Sagittula salina</name>
    <dbReference type="NCBI Taxonomy" id="2820268"/>
    <lineage>
        <taxon>Bacteria</taxon>
        <taxon>Pseudomonadati</taxon>
        <taxon>Pseudomonadota</taxon>
        <taxon>Alphaproteobacteria</taxon>
        <taxon>Rhodobacterales</taxon>
        <taxon>Roseobacteraceae</taxon>
        <taxon>Sagittula</taxon>
    </lineage>
</organism>
<dbReference type="InterPro" id="IPR011049">
    <property type="entry name" value="Serralysin-like_metalloprot_C"/>
</dbReference>
<dbReference type="RefSeq" id="WP_209362917.1">
    <property type="nucleotide sequence ID" value="NZ_JAGISH010000013.1"/>
</dbReference>
<sequence>MTAWSASCADRGDDTLTGGAGNDTLFGGARADTFIFDATQAGTDHVVGLEAWDQAVIENAPWSDISEIMAMLVQEGHDVVLDLGAAQRSGKIVFDNTYLHEIRSDLFLLE</sequence>
<feature type="region of interest" description="Disordered" evidence="1">
    <location>
        <begin position="1"/>
        <end position="20"/>
    </location>
</feature>
<accession>A0A940MX57</accession>
<keyword evidence="3" id="KW-1185">Reference proteome</keyword>
<dbReference type="SUPFAM" id="SSF51120">
    <property type="entry name" value="beta-Roll"/>
    <property type="match status" value="1"/>
</dbReference>
<dbReference type="Proteomes" id="UP000675940">
    <property type="component" value="Unassembled WGS sequence"/>
</dbReference>
<evidence type="ECO:0000256" key="1">
    <source>
        <dbReference type="SAM" id="MobiDB-lite"/>
    </source>
</evidence>
<dbReference type="GO" id="GO:0005509">
    <property type="term" value="F:calcium ion binding"/>
    <property type="evidence" value="ECO:0007669"/>
    <property type="project" value="InterPro"/>
</dbReference>
<proteinExistence type="predicted"/>
<dbReference type="Pfam" id="PF00353">
    <property type="entry name" value="HemolysinCabind"/>
    <property type="match status" value="1"/>
</dbReference>
<comment type="caution">
    <text evidence="2">The sequence shown here is derived from an EMBL/GenBank/DDBJ whole genome shotgun (WGS) entry which is preliminary data.</text>
</comment>
<dbReference type="PRINTS" id="PR00313">
    <property type="entry name" value="CABNDNGRPT"/>
</dbReference>
<dbReference type="InterPro" id="IPR018511">
    <property type="entry name" value="Hemolysin-typ_Ca-bd_CS"/>
</dbReference>
<dbReference type="Gene3D" id="2.150.10.10">
    <property type="entry name" value="Serralysin-like metalloprotease, C-terminal"/>
    <property type="match status" value="1"/>
</dbReference>
<dbReference type="InterPro" id="IPR001343">
    <property type="entry name" value="Hemolysn_Ca-bd"/>
</dbReference>
<dbReference type="PROSITE" id="PS00330">
    <property type="entry name" value="HEMOLYSIN_CALCIUM"/>
    <property type="match status" value="1"/>
</dbReference>